<proteinExistence type="predicted"/>
<dbReference type="RefSeq" id="WP_309488798.1">
    <property type="nucleotide sequence ID" value="NZ_JAENIG010000002.1"/>
</dbReference>
<feature type="transmembrane region" description="Helical" evidence="1">
    <location>
        <begin position="152"/>
        <end position="174"/>
    </location>
</feature>
<evidence type="ECO:0000313" key="2">
    <source>
        <dbReference type="EMBL" id="MBK1854193.1"/>
    </source>
</evidence>
<sequence>MANQKKGCGFLITALLILIGGGGIAAFLGMSAFSTSKEFTEDINKGMSFMTPYTLNYTADEDTEVTIWLTSDATTDLAPISVEFIEKQSGASMIASKPGGTSSLGNQHLVAKHQVEKGKVYQVKASGLADGHTLRIASVPSTSVFAIVGKGLGAFAIFGGCGFLALVFGIIGMIKYFGGKDKPSTPPPGAPPAMG</sequence>
<accession>A0AAE2S9H5</accession>
<protein>
    <submittedName>
        <fullName evidence="2">Uncharacterized protein</fullName>
    </submittedName>
</protein>
<keyword evidence="1" id="KW-0472">Membrane</keyword>
<organism evidence="2 3">
    <name type="scientific">Oceaniferula flava</name>
    <dbReference type="NCBI Taxonomy" id="2800421"/>
    <lineage>
        <taxon>Bacteria</taxon>
        <taxon>Pseudomonadati</taxon>
        <taxon>Verrucomicrobiota</taxon>
        <taxon>Verrucomicrobiia</taxon>
        <taxon>Verrucomicrobiales</taxon>
        <taxon>Verrucomicrobiaceae</taxon>
        <taxon>Oceaniferula</taxon>
    </lineage>
</organism>
<reference evidence="2" key="1">
    <citation type="submission" date="2021-01" db="EMBL/GenBank/DDBJ databases">
        <title>Modified the classification status of verrucomicrobia.</title>
        <authorList>
            <person name="Feng X."/>
        </authorList>
    </citation>
    <scope>NUCLEOTIDE SEQUENCE</scope>
    <source>
        <strain evidence="2">5K15</strain>
    </source>
</reference>
<evidence type="ECO:0000313" key="3">
    <source>
        <dbReference type="Proteomes" id="UP000634206"/>
    </source>
</evidence>
<dbReference type="Proteomes" id="UP000634206">
    <property type="component" value="Unassembled WGS sequence"/>
</dbReference>
<keyword evidence="1" id="KW-0812">Transmembrane</keyword>
<evidence type="ECO:0000256" key="1">
    <source>
        <dbReference type="SAM" id="Phobius"/>
    </source>
</evidence>
<name>A0AAE2S9H5_9BACT</name>
<gene>
    <name evidence="2" type="ORF">JIN83_04445</name>
</gene>
<dbReference type="EMBL" id="JAENIG010000002">
    <property type="protein sequence ID" value="MBK1854193.1"/>
    <property type="molecule type" value="Genomic_DNA"/>
</dbReference>
<keyword evidence="1" id="KW-1133">Transmembrane helix</keyword>
<dbReference type="AlphaFoldDB" id="A0AAE2S9H5"/>
<comment type="caution">
    <text evidence="2">The sequence shown here is derived from an EMBL/GenBank/DDBJ whole genome shotgun (WGS) entry which is preliminary data.</text>
</comment>
<keyword evidence="3" id="KW-1185">Reference proteome</keyword>